<name>A0A8S1RSJ7_9CILI</name>
<dbReference type="AlphaFoldDB" id="A0A8S1RSJ7"/>
<reference evidence="1" key="1">
    <citation type="submission" date="2021-01" db="EMBL/GenBank/DDBJ databases">
        <authorList>
            <consortium name="Genoscope - CEA"/>
            <person name="William W."/>
        </authorList>
    </citation>
    <scope>NUCLEOTIDE SEQUENCE</scope>
</reference>
<dbReference type="OrthoDB" id="307194at2759"/>
<accession>A0A8S1RSJ7</accession>
<sequence length="673" mass="79236">MNQKYKIRIKMQNWQEQFTDNMNNQYQNKRLFGMLIDVSGSMRESYEQIGGENIQQNQIDKTRLESVWNLVFTSIQDEKLQNDYLFAGAFGCKDEKQDVVDFTPILKSLLEKISQNDNQDWYQLLYSLVETEAKNLQTYYTIKNLRKDMPEFLVFLIYVQFKNNNYQFKRFISNLPAQVKQQSQSFHDLFIKSSSMLSDKLFNYDFVNQNIQTQLKELKQQLIGEKISILSIRKITRPLKNKLIRNEVEAQTQMLEEFKQISYGRTPMKKCLKLTLNNDYEMFKDKFLFIISDGESTDGDPTEYAQQLKNKGFMIVCFYISTSRKIDDTQMYHNAQSQWEEGAKIMFEMSSVVSNFDYPLCSIGQHTNIKLSQIGKSRLFLQGNDPNLMNKFFNYFIKIKNEQDALINLIGKVNIEQYINSSNQFEAQEQEGGTCYANAIAAVYELIMQKIYKREGGYPTFEKIRQDLIQQYGTEGGNTFKIVTKTCSSFRLQCRELKSISDIKQCLHQERPLLARFYLCDDQWDSKDPNRLGFKPFFANNPKGILKNLPKDQIRMLEDMQLYYINQGFFKVKDLEVLCDMQFMEVFWTNNNLTKKEIQSFKQDAGQKITDFYQDAFSIIGNKIYTCPKCLKPSFINEYEGNYYKAKCPRCKLSFHPQSLGQLFVNYLYGKDL</sequence>
<keyword evidence="2" id="KW-1185">Reference proteome</keyword>
<gene>
    <name evidence="1" type="ORF">PSON_ATCC_30995.1.T2750011</name>
</gene>
<protein>
    <recommendedName>
        <fullName evidence="3">VWFA domain-containing protein</fullName>
    </recommendedName>
</protein>
<evidence type="ECO:0008006" key="3">
    <source>
        <dbReference type="Google" id="ProtNLM"/>
    </source>
</evidence>
<comment type="caution">
    <text evidence="1">The sequence shown here is derived from an EMBL/GenBank/DDBJ whole genome shotgun (WGS) entry which is preliminary data.</text>
</comment>
<evidence type="ECO:0000313" key="1">
    <source>
        <dbReference type="EMBL" id="CAD8130300.1"/>
    </source>
</evidence>
<organism evidence="1 2">
    <name type="scientific">Paramecium sonneborni</name>
    <dbReference type="NCBI Taxonomy" id="65129"/>
    <lineage>
        <taxon>Eukaryota</taxon>
        <taxon>Sar</taxon>
        <taxon>Alveolata</taxon>
        <taxon>Ciliophora</taxon>
        <taxon>Intramacronucleata</taxon>
        <taxon>Oligohymenophorea</taxon>
        <taxon>Peniculida</taxon>
        <taxon>Parameciidae</taxon>
        <taxon>Paramecium</taxon>
    </lineage>
</organism>
<proteinExistence type="predicted"/>
<evidence type="ECO:0000313" key="2">
    <source>
        <dbReference type="Proteomes" id="UP000692954"/>
    </source>
</evidence>
<dbReference type="EMBL" id="CAJJDN010000275">
    <property type="protein sequence ID" value="CAD8130300.1"/>
    <property type="molecule type" value="Genomic_DNA"/>
</dbReference>
<dbReference type="Proteomes" id="UP000692954">
    <property type="component" value="Unassembled WGS sequence"/>
</dbReference>
<dbReference type="CDD" id="cd00198">
    <property type="entry name" value="vWFA"/>
    <property type="match status" value="1"/>
</dbReference>